<accession>A0A8K0S1N1</accession>
<feature type="signal peptide" evidence="1">
    <location>
        <begin position="1"/>
        <end position="17"/>
    </location>
</feature>
<comment type="caution">
    <text evidence="2">The sequence shown here is derived from an EMBL/GenBank/DDBJ whole genome shotgun (WGS) entry which is preliminary data.</text>
</comment>
<feature type="chain" id="PRO_5035449700" description="Secreted protein" evidence="1">
    <location>
        <begin position="18"/>
        <end position="77"/>
    </location>
</feature>
<keyword evidence="1" id="KW-0732">Signal</keyword>
<dbReference type="Proteomes" id="UP000813427">
    <property type="component" value="Unassembled WGS sequence"/>
</dbReference>
<name>A0A8K0S1N1_9HYPO</name>
<gene>
    <name evidence="2" type="ORF">BKA59DRAFT_476930</name>
</gene>
<reference evidence="2" key="1">
    <citation type="journal article" date="2021" name="Nat. Commun.">
        <title>Genetic determinants of endophytism in the Arabidopsis root mycobiome.</title>
        <authorList>
            <person name="Mesny F."/>
            <person name="Miyauchi S."/>
            <person name="Thiergart T."/>
            <person name="Pickel B."/>
            <person name="Atanasova L."/>
            <person name="Karlsson M."/>
            <person name="Huettel B."/>
            <person name="Barry K.W."/>
            <person name="Haridas S."/>
            <person name="Chen C."/>
            <person name="Bauer D."/>
            <person name="Andreopoulos W."/>
            <person name="Pangilinan J."/>
            <person name="LaButti K."/>
            <person name="Riley R."/>
            <person name="Lipzen A."/>
            <person name="Clum A."/>
            <person name="Drula E."/>
            <person name="Henrissat B."/>
            <person name="Kohler A."/>
            <person name="Grigoriev I.V."/>
            <person name="Martin F.M."/>
            <person name="Hacquard S."/>
        </authorList>
    </citation>
    <scope>NUCLEOTIDE SEQUENCE</scope>
    <source>
        <strain evidence="2">MPI-SDFR-AT-0068</strain>
    </source>
</reference>
<evidence type="ECO:0008006" key="4">
    <source>
        <dbReference type="Google" id="ProtNLM"/>
    </source>
</evidence>
<protein>
    <recommendedName>
        <fullName evidence="4">Secreted protein</fullName>
    </recommendedName>
</protein>
<dbReference type="AlphaFoldDB" id="A0A8K0S1N1"/>
<evidence type="ECO:0000256" key="1">
    <source>
        <dbReference type="SAM" id="SignalP"/>
    </source>
</evidence>
<keyword evidence="3" id="KW-1185">Reference proteome</keyword>
<proteinExistence type="predicted"/>
<organism evidence="2 3">
    <name type="scientific">Fusarium tricinctum</name>
    <dbReference type="NCBI Taxonomy" id="61284"/>
    <lineage>
        <taxon>Eukaryota</taxon>
        <taxon>Fungi</taxon>
        <taxon>Dikarya</taxon>
        <taxon>Ascomycota</taxon>
        <taxon>Pezizomycotina</taxon>
        <taxon>Sordariomycetes</taxon>
        <taxon>Hypocreomycetidae</taxon>
        <taxon>Hypocreales</taxon>
        <taxon>Nectriaceae</taxon>
        <taxon>Fusarium</taxon>
        <taxon>Fusarium tricinctum species complex</taxon>
    </lineage>
</organism>
<evidence type="ECO:0000313" key="3">
    <source>
        <dbReference type="Proteomes" id="UP000813427"/>
    </source>
</evidence>
<sequence>MCLRMGLCLCLASLKTGTPMRSPTPKRKESKRQVLNEQPSYCAWGLGPGLRCMSECPRCPLSFNFHWQPQNEPCRPG</sequence>
<evidence type="ECO:0000313" key="2">
    <source>
        <dbReference type="EMBL" id="KAH7246001.1"/>
    </source>
</evidence>
<dbReference type="EMBL" id="JAGPXF010000004">
    <property type="protein sequence ID" value="KAH7246001.1"/>
    <property type="molecule type" value="Genomic_DNA"/>
</dbReference>